<feature type="compositionally biased region" description="Pro residues" evidence="1">
    <location>
        <begin position="122"/>
        <end position="135"/>
    </location>
</feature>
<feature type="region of interest" description="Disordered" evidence="1">
    <location>
        <begin position="83"/>
        <end position="105"/>
    </location>
</feature>
<evidence type="ECO:0000313" key="4">
    <source>
        <dbReference type="EMBL" id="NGM21997.1"/>
    </source>
</evidence>
<dbReference type="InterPro" id="IPR007730">
    <property type="entry name" value="SPOR-like_dom"/>
</dbReference>
<dbReference type="AlphaFoldDB" id="A0A6M1LP62"/>
<keyword evidence="2" id="KW-0472">Membrane</keyword>
<sequence length="288" mass="29532">MSDAMVPSYRLHRPASTVPWRMIAMAGGVLAFVAAGAAGWWAIQRIGTRSVPLVEADPRPFKVRPSDPGGLRVPNQSELVLERPGQRAQGNAATARAPGLAPEAEAPNIGGLRAAVAPPPVIAPAPTWPPQPAPRPGQVVPGQTAPGVAAPATPAPAATPPANGNAPAAQPATPQVAARQAAPPAATPPAAAPAATAVTPPARPAGSGRVQVQIAALTSEDSARAEWDRVARRAPELFQGRSPAVTRLDRDGQAPLFRLRTGGFADQDAAREFCEQVRARGATCIPVR</sequence>
<keyword evidence="5" id="KW-1185">Reference proteome</keyword>
<reference evidence="4 5" key="2">
    <citation type="submission" date="2020-03" db="EMBL/GenBank/DDBJ databases">
        <title>Roseomonas stagni sp. nov., isolated from pond water in Japan.</title>
        <authorList>
            <person name="Furuhata K."/>
            <person name="Miyamoto H."/>
            <person name="Goto K."/>
        </authorList>
    </citation>
    <scope>NUCLEOTIDE SEQUENCE [LARGE SCALE GENOMIC DNA]</scope>
    <source>
        <strain evidence="4 5">PeD5</strain>
    </source>
</reference>
<gene>
    <name evidence="4" type="ORF">G3576_18380</name>
</gene>
<proteinExistence type="predicted"/>
<evidence type="ECO:0000259" key="3">
    <source>
        <dbReference type="PROSITE" id="PS51724"/>
    </source>
</evidence>
<protein>
    <submittedName>
        <fullName evidence="4">SPOR domain-containing protein</fullName>
    </submittedName>
</protein>
<feature type="compositionally biased region" description="Low complexity" evidence="1">
    <location>
        <begin position="160"/>
        <end position="184"/>
    </location>
</feature>
<reference evidence="4 5" key="1">
    <citation type="submission" date="2020-02" db="EMBL/GenBank/DDBJ databases">
        <authorList>
            <person name="Kim H.M."/>
            <person name="Jeon C.O."/>
        </authorList>
    </citation>
    <scope>NUCLEOTIDE SEQUENCE [LARGE SCALE GENOMIC DNA]</scope>
    <source>
        <strain evidence="4 5">PeD5</strain>
    </source>
</reference>
<dbReference type="GO" id="GO:0042834">
    <property type="term" value="F:peptidoglycan binding"/>
    <property type="evidence" value="ECO:0007669"/>
    <property type="project" value="InterPro"/>
</dbReference>
<keyword evidence="2" id="KW-0812">Transmembrane</keyword>
<feature type="region of interest" description="Disordered" evidence="1">
    <location>
        <begin position="122"/>
        <end position="207"/>
    </location>
</feature>
<name>A0A6M1LP62_9PROT</name>
<comment type="caution">
    <text evidence="4">The sequence shown here is derived from an EMBL/GenBank/DDBJ whole genome shotgun (WGS) entry which is preliminary data.</text>
</comment>
<keyword evidence="2" id="KW-1133">Transmembrane helix</keyword>
<dbReference type="Gene3D" id="3.30.70.1070">
    <property type="entry name" value="Sporulation related repeat"/>
    <property type="match status" value="1"/>
</dbReference>
<dbReference type="Proteomes" id="UP000475385">
    <property type="component" value="Unassembled WGS sequence"/>
</dbReference>
<dbReference type="RefSeq" id="WP_164695893.1">
    <property type="nucleotide sequence ID" value="NZ_JAAIKB010000007.1"/>
</dbReference>
<dbReference type="PROSITE" id="PS51724">
    <property type="entry name" value="SPOR"/>
    <property type="match status" value="1"/>
</dbReference>
<dbReference type="SUPFAM" id="SSF110997">
    <property type="entry name" value="Sporulation related repeat"/>
    <property type="match status" value="1"/>
</dbReference>
<evidence type="ECO:0000256" key="2">
    <source>
        <dbReference type="SAM" id="Phobius"/>
    </source>
</evidence>
<feature type="transmembrane region" description="Helical" evidence="2">
    <location>
        <begin position="20"/>
        <end position="43"/>
    </location>
</feature>
<evidence type="ECO:0000313" key="5">
    <source>
        <dbReference type="Proteomes" id="UP000475385"/>
    </source>
</evidence>
<feature type="domain" description="SPOR" evidence="3">
    <location>
        <begin position="204"/>
        <end position="288"/>
    </location>
</feature>
<evidence type="ECO:0000256" key="1">
    <source>
        <dbReference type="SAM" id="MobiDB-lite"/>
    </source>
</evidence>
<feature type="compositionally biased region" description="Low complexity" evidence="1">
    <location>
        <begin position="192"/>
        <end position="206"/>
    </location>
</feature>
<feature type="compositionally biased region" description="Low complexity" evidence="1">
    <location>
        <begin position="136"/>
        <end position="152"/>
    </location>
</feature>
<dbReference type="Pfam" id="PF05036">
    <property type="entry name" value="SPOR"/>
    <property type="match status" value="1"/>
</dbReference>
<accession>A0A6M1LP62</accession>
<dbReference type="InterPro" id="IPR036680">
    <property type="entry name" value="SPOR-like_sf"/>
</dbReference>
<dbReference type="EMBL" id="JAAIKB010000007">
    <property type="protein sequence ID" value="NGM21997.1"/>
    <property type="molecule type" value="Genomic_DNA"/>
</dbReference>
<organism evidence="4 5">
    <name type="scientific">Falsiroseomonas algicola</name>
    <dbReference type="NCBI Taxonomy" id="2716930"/>
    <lineage>
        <taxon>Bacteria</taxon>
        <taxon>Pseudomonadati</taxon>
        <taxon>Pseudomonadota</taxon>
        <taxon>Alphaproteobacteria</taxon>
        <taxon>Acetobacterales</taxon>
        <taxon>Roseomonadaceae</taxon>
        <taxon>Falsiroseomonas</taxon>
    </lineage>
</organism>